<proteinExistence type="predicted"/>
<protein>
    <submittedName>
        <fullName evidence="1">Uncharacterized protein</fullName>
    </submittedName>
</protein>
<gene>
    <name evidence="1" type="ORF">BV25DRAFT_1243584</name>
</gene>
<dbReference type="EMBL" id="MU277191">
    <property type="protein sequence ID" value="KAI0066797.1"/>
    <property type="molecule type" value="Genomic_DNA"/>
</dbReference>
<dbReference type="Proteomes" id="UP000814140">
    <property type="component" value="Unassembled WGS sequence"/>
</dbReference>
<evidence type="ECO:0000313" key="2">
    <source>
        <dbReference type="Proteomes" id="UP000814140"/>
    </source>
</evidence>
<reference evidence="1" key="2">
    <citation type="journal article" date="2022" name="New Phytol.">
        <title>Evolutionary transition to the ectomycorrhizal habit in the genomes of a hyperdiverse lineage of mushroom-forming fungi.</title>
        <authorList>
            <person name="Looney B."/>
            <person name="Miyauchi S."/>
            <person name="Morin E."/>
            <person name="Drula E."/>
            <person name="Courty P.E."/>
            <person name="Kohler A."/>
            <person name="Kuo A."/>
            <person name="LaButti K."/>
            <person name="Pangilinan J."/>
            <person name="Lipzen A."/>
            <person name="Riley R."/>
            <person name="Andreopoulos W."/>
            <person name="He G."/>
            <person name="Johnson J."/>
            <person name="Nolan M."/>
            <person name="Tritt A."/>
            <person name="Barry K.W."/>
            <person name="Grigoriev I.V."/>
            <person name="Nagy L.G."/>
            <person name="Hibbett D."/>
            <person name="Henrissat B."/>
            <person name="Matheny P.B."/>
            <person name="Labbe J."/>
            <person name="Martin F.M."/>
        </authorList>
    </citation>
    <scope>NUCLEOTIDE SEQUENCE</scope>
    <source>
        <strain evidence="1">HHB10654</strain>
    </source>
</reference>
<accession>A0ACB8TED5</accession>
<comment type="caution">
    <text evidence="1">The sequence shown here is derived from an EMBL/GenBank/DDBJ whole genome shotgun (WGS) entry which is preliminary data.</text>
</comment>
<evidence type="ECO:0000313" key="1">
    <source>
        <dbReference type="EMBL" id="KAI0066797.1"/>
    </source>
</evidence>
<name>A0ACB8TED5_9AGAM</name>
<reference evidence="1" key="1">
    <citation type="submission" date="2021-03" db="EMBL/GenBank/DDBJ databases">
        <authorList>
            <consortium name="DOE Joint Genome Institute"/>
            <person name="Ahrendt S."/>
            <person name="Looney B.P."/>
            <person name="Miyauchi S."/>
            <person name="Morin E."/>
            <person name="Drula E."/>
            <person name="Courty P.E."/>
            <person name="Chicoki N."/>
            <person name="Fauchery L."/>
            <person name="Kohler A."/>
            <person name="Kuo A."/>
            <person name="Labutti K."/>
            <person name="Pangilinan J."/>
            <person name="Lipzen A."/>
            <person name="Riley R."/>
            <person name="Andreopoulos W."/>
            <person name="He G."/>
            <person name="Johnson J."/>
            <person name="Barry K.W."/>
            <person name="Grigoriev I.V."/>
            <person name="Nagy L."/>
            <person name="Hibbett D."/>
            <person name="Henrissat B."/>
            <person name="Matheny P.B."/>
            <person name="Labbe J."/>
            <person name="Martin F."/>
        </authorList>
    </citation>
    <scope>NUCLEOTIDE SEQUENCE</scope>
    <source>
        <strain evidence="1">HHB10654</strain>
    </source>
</reference>
<keyword evidence="2" id="KW-1185">Reference proteome</keyword>
<sequence>MAGRIAAVNGRVTVRNPHFDSATSQVDGKQLPGAGRRLRTRWFYSGLKGTMQQQGAVGHGSGNENENFGGGGGGGDGAMGDGSGGEGGDGDPGDDRDQTSNNPDSNNASNTPSKSGSNNAPNPPNTPGSPNTQSPPGSPGSNNFPGLPGHGLSTKNSNGNGSNGANKTGNPPSPNNSNGNQGSLSPPPQPPCGSCIGSSDPRLVYSSGWTLVAQGTQVLHRTDVAGSSVQLQFNGTAIVVFGIVPQNNATTDPPVANYTIDGGPPSSPPVPSSKQELLQPLFTSEGLNHNVTHNITILITDADTPYTLSHFFVNPVLAQSSGNPFDAHFSMPHGDGKRMAIILGSVLGSIIFFMSVSFALYFFLKRRRRLSGAAQPWRRNFPGSSSGPTLTSSASILQNYSQRDSSFYPYNVRETRLTVRSSTVTPSNAPPLPTPPPLPAIPGSPPARANLQFVPPSESVSAKNWI</sequence>
<organism evidence="1 2">
    <name type="scientific">Artomyces pyxidatus</name>
    <dbReference type="NCBI Taxonomy" id="48021"/>
    <lineage>
        <taxon>Eukaryota</taxon>
        <taxon>Fungi</taxon>
        <taxon>Dikarya</taxon>
        <taxon>Basidiomycota</taxon>
        <taxon>Agaricomycotina</taxon>
        <taxon>Agaricomycetes</taxon>
        <taxon>Russulales</taxon>
        <taxon>Auriscalpiaceae</taxon>
        <taxon>Artomyces</taxon>
    </lineage>
</organism>